<dbReference type="EMBL" id="RZGK01000008">
    <property type="protein sequence ID" value="KAF9697212.1"/>
    <property type="molecule type" value="Genomic_DNA"/>
</dbReference>
<protein>
    <submittedName>
        <fullName evidence="1">Uncharacterized protein</fullName>
    </submittedName>
</protein>
<evidence type="ECO:0000313" key="1">
    <source>
        <dbReference type="EMBL" id="KAF9697212.1"/>
    </source>
</evidence>
<proteinExistence type="predicted"/>
<organism evidence="1 2">
    <name type="scientific">Ascochyta lentis</name>
    <dbReference type="NCBI Taxonomy" id="205686"/>
    <lineage>
        <taxon>Eukaryota</taxon>
        <taxon>Fungi</taxon>
        <taxon>Dikarya</taxon>
        <taxon>Ascomycota</taxon>
        <taxon>Pezizomycotina</taxon>
        <taxon>Dothideomycetes</taxon>
        <taxon>Pleosporomycetidae</taxon>
        <taxon>Pleosporales</taxon>
        <taxon>Pleosporineae</taxon>
        <taxon>Didymellaceae</taxon>
        <taxon>Ascochyta</taxon>
    </lineage>
</organism>
<dbReference type="Proteomes" id="UP000651452">
    <property type="component" value="Unassembled WGS sequence"/>
</dbReference>
<dbReference type="OrthoDB" id="4356994at2759"/>
<accession>A0A8H7J6N6</accession>
<name>A0A8H7J6N6_9PLEO</name>
<evidence type="ECO:0000313" key="2">
    <source>
        <dbReference type="Proteomes" id="UP000651452"/>
    </source>
</evidence>
<dbReference type="AlphaFoldDB" id="A0A8H7J6N6"/>
<keyword evidence="2" id="KW-1185">Reference proteome</keyword>
<reference evidence="1" key="2">
    <citation type="submission" date="2020-09" db="EMBL/GenBank/DDBJ databases">
        <title>Reference genome assembly for Australian Ascochyta lentis isolate Al4.</title>
        <authorList>
            <person name="Lee R.C."/>
            <person name="Farfan-Caceres L.M."/>
            <person name="Debler J.W."/>
            <person name="Williams A.H."/>
            <person name="Henares B.M."/>
        </authorList>
    </citation>
    <scope>NUCLEOTIDE SEQUENCE</scope>
    <source>
        <strain evidence="1">Al4</strain>
    </source>
</reference>
<sequence length="281" mass="30541">MNCNTTYGNTAPISSGLGADLNQPMSFSNPGEGFWTPVSLLGSEISGGSREWNGLQLKDLHNPNVDNQDYGDTSLMNFPLSELGDVAPREEASAEQTVPAASSFVASQGQSPGCNCISVLANSLERINSDTDNDVDESEQLDHLLMYLHDGIETCKKVKLCKRCSVYTTNSMVVVTLIQQLAVAAQTLSSQLVNCQQRVSKISSIVEIPQTLRADIRVGEHKVQATSLHLKFLFPIAGMYLKDLQQLIQHLQDDMKKGPKTVKMLSAVADTVRKAGRSLQA</sequence>
<comment type="caution">
    <text evidence="1">The sequence shown here is derived from an EMBL/GenBank/DDBJ whole genome shotgun (WGS) entry which is preliminary data.</text>
</comment>
<gene>
    <name evidence="1" type="ORF">EKO04_005121</name>
</gene>
<reference evidence="1" key="1">
    <citation type="submission" date="2018-12" db="EMBL/GenBank/DDBJ databases">
        <authorList>
            <person name="Syme R.A."/>
            <person name="Farfan-Caceres L."/>
            <person name="Lichtenzveig J."/>
        </authorList>
    </citation>
    <scope>NUCLEOTIDE SEQUENCE</scope>
    <source>
        <strain evidence="1">Al4</strain>
    </source>
</reference>